<proteinExistence type="predicted"/>
<evidence type="ECO:0000313" key="1">
    <source>
        <dbReference type="EMBL" id="KAG2322417.1"/>
    </source>
</evidence>
<organism evidence="1 2">
    <name type="scientific">Brassica carinata</name>
    <name type="common">Ethiopian mustard</name>
    <name type="synonym">Abyssinian cabbage</name>
    <dbReference type="NCBI Taxonomy" id="52824"/>
    <lineage>
        <taxon>Eukaryota</taxon>
        <taxon>Viridiplantae</taxon>
        <taxon>Streptophyta</taxon>
        <taxon>Embryophyta</taxon>
        <taxon>Tracheophyta</taxon>
        <taxon>Spermatophyta</taxon>
        <taxon>Magnoliopsida</taxon>
        <taxon>eudicotyledons</taxon>
        <taxon>Gunneridae</taxon>
        <taxon>Pentapetalae</taxon>
        <taxon>rosids</taxon>
        <taxon>malvids</taxon>
        <taxon>Brassicales</taxon>
        <taxon>Brassicaceae</taxon>
        <taxon>Brassiceae</taxon>
        <taxon>Brassica</taxon>
    </lineage>
</organism>
<evidence type="ECO:0000313" key="2">
    <source>
        <dbReference type="Proteomes" id="UP000886595"/>
    </source>
</evidence>
<reference evidence="1 2" key="1">
    <citation type="submission" date="2020-02" db="EMBL/GenBank/DDBJ databases">
        <authorList>
            <person name="Ma Q."/>
            <person name="Huang Y."/>
            <person name="Song X."/>
            <person name="Pei D."/>
        </authorList>
    </citation>
    <scope>NUCLEOTIDE SEQUENCE [LARGE SCALE GENOMIC DNA]</scope>
    <source>
        <strain evidence="1">Sxm20200214</strain>
        <tissue evidence="1">Leaf</tissue>
    </source>
</reference>
<comment type="caution">
    <text evidence="1">The sequence shown here is derived from an EMBL/GenBank/DDBJ whole genome shotgun (WGS) entry which is preliminary data.</text>
</comment>
<sequence>MVNSLLSYATLADSTTIRTPSVHHVSGLKRNIERLNRRNRFVAPLRAAARRRCLRFFPRPETKQQRRQPTESIGEAKSYFSASIARLNSLNKRILDRRCWRQLQSSNADVGAVWDAMSLAVSHHAAAFADGIRDVNNCRRVTVVED</sequence>
<dbReference type="EMBL" id="JAAMPC010000003">
    <property type="protein sequence ID" value="KAG2322417.1"/>
    <property type="molecule type" value="Genomic_DNA"/>
</dbReference>
<accession>A0A8X8B5Q6</accession>
<dbReference type="AlphaFoldDB" id="A0A8X8B5Q6"/>
<dbReference type="Proteomes" id="UP000886595">
    <property type="component" value="Unassembled WGS sequence"/>
</dbReference>
<name>A0A8X8B5Q6_BRACI</name>
<gene>
    <name evidence="1" type="ORF">Bca52824_015630</name>
</gene>
<protein>
    <submittedName>
        <fullName evidence="1">Uncharacterized protein</fullName>
    </submittedName>
</protein>
<keyword evidence="2" id="KW-1185">Reference proteome</keyword>